<dbReference type="Gene3D" id="2.40.50.100">
    <property type="match status" value="1"/>
</dbReference>
<dbReference type="InterPro" id="IPR058647">
    <property type="entry name" value="BSH_CzcB-like"/>
</dbReference>
<organism evidence="5 6">
    <name type="scientific">Sulfuricaulis limicola</name>
    <dbReference type="NCBI Taxonomy" id="1620215"/>
    <lineage>
        <taxon>Bacteria</taxon>
        <taxon>Pseudomonadati</taxon>
        <taxon>Pseudomonadota</taxon>
        <taxon>Gammaproteobacteria</taxon>
        <taxon>Acidiferrobacterales</taxon>
        <taxon>Acidiferrobacteraceae</taxon>
        <taxon>Sulfuricaulis</taxon>
    </lineage>
</organism>
<dbReference type="PANTHER" id="PTHR32347">
    <property type="entry name" value="EFFLUX SYSTEM COMPONENT YKNX-RELATED"/>
    <property type="match status" value="1"/>
</dbReference>
<evidence type="ECO:0000259" key="4">
    <source>
        <dbReference type="Pfam" id="PF25973"/>
    </source>
</evidence>
<dbReference type="InterPro" id="IPR050465">
    <property type="entry name" value="UPF0194_transport"/>
</dbReference>
<dbReference type="GO" id="GO:0030313">
    <property type="term" value="C:cell envelope"/>
    <property type="evidence" value="ECO:0007669"/>
    <property type="project" value="UniProtKB-SubCell"/>
</dbReference>
<sequence length="304" mass="33181">MALGAGAYFYWRAGGETQPAYREISVSRGDLELTILSTGVVQPRNRLEIKPPIAGRAEQVLVQEGQNVAKGQIMAWMSSTERAALIDAARARGPEELKRWEELYRATPVLAPINGTVIARSVEPGQTFTGNDAVFVMSDRLTVKAQVDETDIAQIRLRQSAQIVLDAYPEQPFPGRVDQIAYDAKTVNNVTTYEIDVLPETVPPFMRSGMTANVSFIMDTRRNVLLAPNAAVKSRNGDSYVLLAPAKPNGAPVEKRIKTGLSDGKQTEVLEGVTENEKLLAPQMQVGGRGDTASSPLMPFGRKR</sequence>
<evidence type="ECO:0000313" key="5">
    <source>
        <dbReference type="EMBL" id="BAV34248.1"/>
    </source>
</evidence>
<dbReference type="Gene3D" id="2.40.420.20">
    <property type="match status" value="1"/>
</dbReference>
<dbReference type="Pfam" id="PF25973">
    <property type="entry name" value="BSH_CzcB"/>
    <property type="match status" value="1"/>
</dbReference>
<keyword evidence="6" id="KW-1185">Reference proteome</keyword>
<dbReference type="InParanoid" id="A0A1B4XHH2"/>
<gene>
    <name evidence="5" type="ORF">SCL_1957</name>
</gene>
<dbReference type="OrthoDB" id="2110899at2"/>
<feature type="region of interest" description="Disordered" evidence="3">
    <location>
        <begin position="283"/>
        <end position="304"/>
    </location>
</feature>
<keyword evidence="2" id="KW-0175">Coiled coil</keyword>
<reference evidence="5 6" key="1">
    <citation type="submission" date="2015-05" db="EMBL/GenBank/DDBJ databases">
        <title>Complete genome sequence of a sulfur-oxidizing gammaproteobacterium strain HA5.</title>
        <authorList>
            <person name="Miura A."/>
            <person name="Kojima H."/>
            <person name="Fukui M."/>
        </authorList>
    </citation>
    <scope>NUCLEOTIDE SEQUENCE [LARGE SCALE GENOMIC DNA]</scope>
    <source>
        <strain evidence="5 6">HA5</strain>
    </source>
</reference>
<dbReference type="SUPFAM" id="SSF111369">
    <property type="entry name" value="HlyD-like secretion proteins"/>
    <property type="match status" value="1"/>
</dbReference>
<dbReference type="PANTHER" id="PTHR32347:SF14">
    <property type="entry name" value="EFFLUX SYSTEM COMPONENT YKNX-RELATED"/>
    <property type="match status" value="1"/>
</dbReference>
<proteinExistence type="predicted"/>
<name>A0A1B4XHH2_9GAMM</name>
<feature type="domain" description="CzcB-like barrel-sandwich hybrid" evidence="4">
    <location>
        <begin position="48"/>
        <end position="139"/>
    </location>
</feature>
<evidence type="ECO:0000256" key="3">
    <source>
        <dbReference type="SAM" id="MobiDB-lite"/>
    </source>
</evidence>
<evidence type="ECO:0000256" key="1">
    <source>
        <dbReference type="ARBA" id="ARBA00004196"/>
    </source>
</evidence>
<evidence type="ECO:0000256" key="2">
    <source>
        <dbReference type="ARBA" id="ARBA00023054"/>
    </source>
</evidence>
<dbReference type="Proteomes" id="UP000243180">
    <property type="component" value="Chromosome"/>
</dbReference>
<evidence type="ECO:0000313" key="6">
    <source>
        <dbReference type="Proteomes" id="UP000243180"/>
    </source>
</evidence>
<dbReference type="Gene3D" id="1.10.287.470">
    <property type="entry name" value="Helix hairpin bin"/>
    <property type="match status" value="1"/>
</dbReference>
<dbReference type="EMBL" id="AP014879">
    <property type="protein sequence ID" value="BAV34248.1"/>
    <property type="molecule type" value="Genomic_DNA"/>
</dbReference>
<dbReference type="Gene3D" id="2.40.30.170">
    <property type="match status" value="1"/>
</dbReference>
<dbReference type="KEGG" id="slim:SCL_1957"/>
<protein>
    <submittedName>
        <fullName evidence="5">RND transporter</fullName>
    </submittedName>
</protein>
<comment type="subcellular location">
    <subcellularLocation>
        <location evidence="1">Cell envelope</location>
    </subcellularLocation>
</comment>
<accession>A0A1B4XHH2</accession>
<dbReference type="AlphaFoldDB" id="A0A1B4XHH2"/>